<sequence length="40" mass="4757">MLREPQHDIPNTTRFTHCYAENFILNLSITNIFTNDTDLF</sequence>
<protein>
    <submittedName>
        <fullName evidence="1">Uncharacterized protein</fullName>
    </submittedName>
</protein>
<reference evidence="2" key="1">
    <citation type="submission" date="2016-10" db="EMBL/GenBank/DDBJ databases">
        <authorList>
            <person name="Varghese N."/>
            <person name="Submissions S."/>
        </authorList>
    </citation>
    <scope>NUCLEOTIDE SEQUENCE [LARGE SCALE GENOMIC DNA]</scope>
    <source>
        <strain evidence="2">DSM 17724</strain>
    </source>
</reference>
<evidence type="ECO:0000313" key="2">
    <source>
        <dbReference type="Proteomes" id="UP000199469"/>
    </source>
</evidence>
<organism evidence="1 2">
    <name type="scientific">Chryseobacterium wanjuense</name>
    <dbReference type="NCBI Taxonomy" id="356305"/>
    <lineage>
        <taxon>Bacteria</taxon>
        <taxon>Pseudomonadati</taxon>
        <taxon>Bacteroidota</taxon>
        <taxon>Flavobacteriia</taxon>
        <taxon>Flavobacteriales</taxon>
        <taxon>Weeksellaceae</taxon>
        <taxon>Chryseobacterium group</taxon>
        <taxon>Chryseobacterium</taxon>
    </lineage>
</organism>
<dbReference type="EMBL" id="FOIU01000001">
    <property type="protein sequence ID" value="SEV97481.1"/>
    <property type="molecule type" value="Genomic_DNA"/>
</dbReference>
<evidence type="ECO:0000313" key="1">
    <source>
        <dbReference type="EMBL" id="SEV97481.1"/>
    </source>
</evidence>
<dbReference type="Proteomes" id="UP000199469">
    <property type="component" value="Unassembled WGS sequence"/>
</dbReference>
<name>A0A1I0N8K0_9FLAO</name>
<dbReference type="AlphaFoldDB" id="A0A1I0N8K0"/>
<accession>A0A1I0N8K0</accession>
<proteinExistence type="predicted"/>
<gene>
    <name evidence="1" type="ORF">SAMN05421841_0441</name>
</gene>
<keyword evidence="2" id="KW-1185">Reference proteome</keyword>